<dbReference type="Proteomes" id="UP000515145">
    <property type="component" value="Chromosome 8"/>
</dbReference>
<dbReference type="RefSeq" id="XP_028267249.1">
    <property type="nucleotide sequence ID" value="XM_028411448.1"/>
</dbReference>
<dbReference type="PANTHER" id="PTHR14096:SF59">
    <property type="entry name" value="APOLIPOPROTEIN L, 1 ISOFORM X1"/>
    <property type="match status" value="1"/>
</dbReference>
<dbReference type="AlphaFoldDB" id="A0A6P7IWW3"/>
<comment type="similarity">
    <text evidence="1">Belongs to the apolipoprotein L family.</text>
</comment>
<evidence type="ECO:0000256" key="3">
    <source>
        <dbReference type="SAM" id="Phobius"/>
    </source>
</evidence>
<dbReference type="OrthoDB" id="8954999at2759"/>
<feature type="compositionally biased region" description="Polar residues" evidence="2">
    <location>
        <begin position="37"/>
        <end position="48"/>
    </location>
</feature>
<evidence type="ECO:0000313" key="6">
    <source>
        <dbReference type="RefSeq" id="XP_028267249.1"/>
    </source>
</evidence>
<dbReference type="GO" id="GO:0042157">
    <property type="term" value="P:lipoprotein metabolic process"/>
    <property type="evidence" value="ECO:0007669"/>
    <property type="project" value="InterPro"/>
</dbReference>
<keyword evidence="3" id="KW-0812">Transmembrane</keyword>
<dbReference type="GO" id="GO:0006869">
    <property type="term" value="P:lipid transport"/>
    <property type="evidence" value="ECO:0007669"/>
    <property type="project" value="InterPro"/>
</dbReference>
<feature type="compositionally biased region" description="Pro residues" evidence="2">
    <location>
        <begin position="167"/>
        <end position="181"/>
    </location>
</feature>
<dbReference type="PANTHER" id="PTHR14096">
    <property type="entry name" value="APOLIPOPROTEIN L"/>
    <property type="match status" value="1"/>
</dbReference>
<dbReference type="RefSeq" id="XP_028267244.1">
    <property type="nucleotide sequence ID" value="XM_028411443.1"/>
</dbReference>
<feature type="compositionally biased region" description="Pro residues" evidence="2">
    <location>
        <begin position="116"/>
        <end position="125"/>
    </location>
</feature>
<feature type="transmembrane region" description="Helical" evidence="3">
    <location>
        <begin position="312"/>
        <end position="335"/>
    </location>
</feature>
<evidence type="ECO:0000256" key="1">
    <source>
        <dbReference type="ARBA" id="ARBA00010090"/>
    </source>
</evidence>
<name>A0A6P7IWW3_9TELE</name>
<feature type="compositionally biased region" description="Polar residues" evidence="2">
    <location>
        <begin position="1"/>
        <end position="13"/>
    </location>
</feature>
<dbReference type="Pfam" id="PF05461">
    <property type="entry name" value="ApoL"/>
    <property type="match status" value="1"/>
</dbReference>
<feature type="transmembrane region" description="Helical" evidence="3">
    <location>
        <begin position="341"/>
        <end position="364"/>
    </location>
</feature>
<dbReference type="GO" id="GO:0008289">
    <property type="term" value="F:lipid binding"/>
    <property type="evidence" value="ECO:0007669"/>
    <property type="project" value="InterPro"/>
</dbReference>
<feature type="compositionally biased region" description="Pro residues" evidence="2">
    <location>
        <begin position="77"/>
        <end position="86"/>
    </location>
</feature>
<dbReference type="GO" id="GO:0005576">
    <property type="term" value="C:extracellular region"/>
    <property type="evidence" value="ECO:0007669"/>
    <property type="project" value="InterPro"/>
</dbReference>
<feature type="compositionally biased region" description="Polar residues" evidence="2">
    <location>
        <begin position="100"/>
        <end position="111"/>
    </location>
</feature>
<accession>A0A6P7IWW3</accession>
<feature type="region of interest" description="Disordered" evidence="2">
    <location>
        <begin position="1"/>
        <end position="186"/>
    </location>
</feature>
<reference evidence="5 6" key="1">
    <citation type="submission" date="2025-04" db="UniProtKB">
        <authorList>
            <consortium name="RefSeq"/>
        </authorList>
    </citation>
    <scope>IDENTIFICATION</scope>
</reference>
<evidence type="ECO:0000256" key="2">
    <source>
        <dbReference type="SAM" id="MobiDB-lite"/>
    </source>
</evidence>
<keyword evidence="4" id="KW-1185">Reference proteome</keyword>
<keyword evidence="3" id="KW-0472">Membrane</keyword>
<feature type="compositionally biased region" description="Basic and acidic residues" evidence="2">
    <location>
        <begin position="57"/>
        <end position="68"/>
    </location>
</feature>
<keyword evidence="3" id="KW-1133">Transmembrane helix</keyword>
<gene>
    <name evidence="5 6" type="primary">LOC114439486</name>
</gene>
<evidence type="ECO:0000313" key="4">
    <source>
        <dbReference type="Proteomes" id="UP000515145"/>
    </source>
</evidence>
<protein>
    <submittedName>
        <fullName evidence="5 6">Uncharacterized protein LOC114439486 isoform X1</fullName>
    </submittedName>
</protein>
<dbReference type="GeneID" id="114439486"/>
<evidence type="ECO:0000313" key="5">
    <source>
        <dbReference type="RefSeq" id="XP_028267244.1"/>
    </source>
</evidence>
<dbReference type="InterPro" id="IPR008405">
    <property type="entry name" value="ApoL"/>
</dbReference>
<sequence>MAPPKSSQSNYSTKLKDSPAENLESVYEDPDALRPSKLSQSNYSSAENLESVYEDPDALRDYQADRLPTDCQRPRPVRPPPRPPASMKPKAGVGAHSNYRRTQSDPAVQSLRSEKTPPPLPPWPDQAPSSPVYYDQTCPGKSLRSEVTNRPVAPPRLYCSETSPAQVRPPPPALNPPPPPSVSSESLHTPYLEVLPDHVDYMQSLSLRSGLSEPVCQSGFNSVYQESTEEDINGLRTWMRTVSRYDFTAPSMYGLSTQEEVRLFNERAFNVAKMLRAFSLFMMKGKDNLQSIISEFRSISEHLDKVKKKTKAMGIAGGATGAVGGATAMVGIVLAPMTMGISLVATAVGATMVASAGGMGAHAAKANKKVVNRMTVEKLVHDYREDIVDLEHCLGLILCAMNELQRYDTGRLQRAGAHPEALRVAHKFQAVFRNNMDASGSAACTGRLTSDRLLQVFTKDMDQFFTEKNGQNLKKSNKSRFSGRVELLANNLQEELDYLNQQWQAFS</sequence>
<dbReference type="GO" id="GO:0016020">
    <property type="term" value="C:membrane"/>
    <property type="evidence" value="ECO:0007669"/>
    <property type="project" value="TreeGrafter"/>
</dbReference>
<proteinExistence type="inferred from homology"/>
<organism evidence="4 6">
    <name type="scientific">Parambassis ranga</name>
    <name type="common">Indian glassy fish</name>
    <dbReference type="NCBI Taxonomy" id="210632"/>
    <lineage>
        <taxon>Eukaryota</taxon>
        <taxon>Metazoa</taxon>
        <taxon>Chordata</taxon>
        <taxon>Craniata</taxon>
        <taxon>Vertebrata</taxon>
        <taxon>Euteleostomi</taxon>
        <taxon>Actinopterygii</taxon>
        <taxon>Neopterygii</taxon>
        <taxon>Teleostei</taxon>
        <taxon>Neoteleostei</taxon>
        <taxon>Acanthomorphata</taxon>
        <taxon>Ovalentaria</taxon>
        <taxon>Ambassidae</taxon>
        <taxon>Parambassis</taxon>
    </lineage>
</organism>